<feature type="domain" description="YbbD head" evidence="1">
    <location>
        <begin position="33"/>
        <end position="77"/>
    </location>
</feature>
<reference evidence="2 3" key="1">
    <citation type="submission" date="2018-06" db="EMBL/GenBank/DDBJ databases">
        <authorList>
            <consortium name="Pathogen Informatics"/>
            <person name="Doyle S."/>
        </authorList>
    </citation>
    <scope>NUCLEOTIDE SEQUENCE [LARGE SCALE GENOMIC DNA]</scope>
    <source>
        <strain evidence="2 3">NCTC9854</strain>
    </source>
</reference>
<evidence type="ECO:0000259" key="1">
    <source>
        <dbReference type="Pfam" id="PF26610"/>
    </source>
</evidence>
<dbReference type="EMBL" id="UGWI01000001">
    <property type="protein sequence ID" value="SUF39869.1"/>
    <property type="molecule type" value="Genomic_DNA"/>
</dbReference>
<dbReference type="InterPro" id="IPR058827">
    <property type="entry name" value="YbbD_head"/>
</dbReference>
<evidence type="ECO:0000313" key="3">
    <source>
        <dbReference type="Proteomes" id="UP000254773"/>
    </source>
</evidence>
<accession>A0A379QC49</accession>
<sequence>MKNKTTNYVFTFIFLSFVLSFIKGICIKNNIPKYKYFDEIPKSTGVYSWLPDFFPTNSKDITIFTDVESDSFYSDFNLDEKSSKIFDDTFTTKASLYAIEYINKSNVINVWCKKGDSIDGENRDSYNSLYLVAKLPENKYHILLVKRGENTGELKEEEYRYCVSVGNLGNR</sequence>
<gene>
    <name evidence="2" type="primary">SBOV35941_3</name>
    <name evidence="2" type="ORF">NCTC9854_04275</name>
</gene>
<dbReference type="Pfam" id="PF26610">
    <property type="entry name" value="YbbD_head"/>
    <property type="match status" value="1"/>
</dbReference>
<organism evidence="2 3">
    <name type="scientific">Salmonella enterica</name>
    <name type="common">Salmonella choleraesuis</name>
    <dbReference type="NCBI Taxonomy" id="28901"/>
    <lineage>
        <taxon>Bacteria</taxon>
        <taxon>Pseudomonadati</taxon>
        <taxon>Pseudomonadota</taxon>
        <taxon>Gammaproteobacteria</taxon>
        <taxon>Enterobacterales</taxon>
        <taxon>Enterobacteriaceae</taxon>
        <taxon>Salmonella</taxon>
    </lineage>
</organism>
<name>A0A379QC49_SALER</name>
<dbReference type="RefSeq" id="WP_000792407.1">
    <property type="nucleotide sequence ID" value="NZ_MXPE01000059.1"/>
</dbReference>
<protein>
    <recommendedName>
        <fullName evidence="1">YbbD head domain-containing protein</fullName>
    </recommendedName>
</protein>
<dbReference type="AlphaFoldDB" id="A0A379QC49"/>
<evidence type="ECO:0000313" key="2">
    <source>
        <dbReference type="EMBL" id="SUF39869.1"/>
    </source>
</evidence>
<dbReference type="Proteomes" id="UP000254773">
    <property type="component" value="Unassembled WGS sequence"/>
</dbReference>
<proteinExistence type="predicted"/>